<dbReference type="InterPro" id="IPR010372">
    <property type="entry name" value="DNA_pol3_delta_N"/>
</dbReference>
<dbReference type="InterPro" id="IPR005790">
    <property type="entry name" value="DNA_polIII_delta"/>
</dbReference>
<dbReference type="InterPro" id="IPR027417">
    <property type="entry name" value="P-loop_NTPase"/>
</dbReference>
<name>A0ABR6VFX8_9FIRM</name>
<reference evidence="6 7" key="1">
    <citation type="submission" date="2020-08" db="EMBL/GenBank/DDBJ databases">
        <authorList>
            <person name="Liu C."/>
            <person name="Sun Q."/>
        </authorList>
    </citation>
    <scope>NUCLEOTIDE SEQUENCE [LARGE SCALE GENOMIC DNA]</scope>
    <source>
        <strain evidence="6 7">NSJ-59</strain>
    </source>
</reference>
<dbReference type="RefSeq" id="WP_186502200.1">
    <property type="nucleotide sequence ID" value="NZ_JACOGK010000004.1"/>
</dbReference>
<evidence type="ECO:0000313" key="6">
    <source>
        <dbReference type="EMBL" id="MBC3536081.1"/>
    </source>
</evidence>
<keyword evidence="3" id="KW-0235">DNA replication</keyword>
<feature type="domain" description="DNA polymerase III delta N-terminal" evidence="5">
    <location>
        <begin position="8"/>
        <end position="138"/>
    </location>
</feature>
<dbReference type="Gene3D" id="3.40.50.300">
    <property type="entry name" value="P-loop containing nucleotide triphosphate hydrolases"/>
    <property type="match status" value="1"/>
</dbReference>
<gene>
    <name evidence="6" type="ORF">H8J70_02260</name>
</gene>
<dbReference type="PANTHER" id="PTHR34388">
    <property type="entry name" value="DNA POLYMERASE III SUBUNIT DELTA"/>
    <property type="match status" value="1"/>
</dbReference>
<organism evidence="6 7">
    <name type="scientific">Megasphaera hominis</name>
    <dbReference type="NCBI Taxonomy" id="159836"/>
    <lineage>
        <taxon>Bacteria</taxon>
        <taxon>Bacillati</taxon>
        <taxon>Bacillota</taxon>
        <taxon>Negativicutes</taxon>
        <taxon>Veillonellales</taxon>
        <taxon>Veillonellaceae</taxon>
        <taxon>Megasphaera</taxon>
    </lineage>
</organism>
<dbReference type="Proteomes" id="UP000606870">
    <property type="component" value="Unassembled WGS sequence"/>
</dbReference>
<dbReference type="Pfam" id="PF06144">
    <property type="entry name" value="DNA_pol3_delta"/>
    <property type="match status" value="1"/>
</dbReference>
<dbReference type="EMBL" id="JACOGK010000004">
    <property type="protein sequence ID" value="MBC3536081.1"/>
    <property type="molecule type" value="Genomic_DNA"/>
</dbReference>
<keyword evidence="4" id="KW-0239">DNA-directed DNA polymerase</keyword>
<evidence type="ECO:0000259" key="5">
    <source>
        <dbReference type="Pfam" id="PF06144"/>
    </source>
</evidence>
<evidence type="ECO:0000256" key="3">
    <source>
        <dbReference type="ARBA" id="ARBA00022705"/>
    </source>
</evidence>
<proteinExistence type="predicted"/>
<dbReference type="PANTHER" id="PTHR34388:SF1">
    <property type="entry name" value="DNA POLYMERASE III SUBUNIT DELTA"/>
    <property type="match status" value="1"/>
</dbReference>
<evidence type="ECO:0000313" key="7">
    <source>
        <dbReference type="Proteomes" id="UP000606870"/>
    </source>
</evidence>
<dbReference type="Gene3D" id="1.20.272.10">
    <property type="match status" value="1"/>
</dbReference>
<keyword evidence="1" id="KW-0808">Transferase</keyword>
<keyword evidence="2" id="KW-0548">Nucleotidyltransferase</keyword>
<keyword evidence="7" id="KW-1185">Reference proteome</keyword>
<dbReference type="SUPFAM" id="SSF52540">
    <property type="entry name" value="P-loop containing nucleoside triphosphate hydrolases"/>
    <property type="match status" value="1"/>
</dbReference>
<evidence type="ECO:0000256" key="4">
    <source>
        <dbReference type="ARBA" id="ARBA00022932"/>
    </source>
</evidence>
<sequence length="348" mass="39841">MKHSNIKCIYGNEPYLMEREERRFLTACQQRAGEAPEQTVFEKDVPVATVVEAFQASSLFGGSGLVIWKDCPLLPIKHGGRSRSKLTKEETWFLAQMENMPETNGLLFITKMPKETSKLDTGCVFFKELSKLADVAECRPVDNKSVMTYVNDYLAQHNLSLTSRGDRYLRALFQTWETIPLMYVFSELDKLQIMLPDGTKQIDAKDLTALFAGSMEKNLFTFTDYFLQRDGAHTLPFVDGLFAKQDAFLKNTGYVITRLRLLRAYKELLAAHCPPRQCDEILTGVNRGKSVKYALYSLKKVISYWKIEELDELISQIFTLQLNIRRGMAAPIDMEQLICLYCHHKGRA</sequence>
<evidence type="ECO:0000256" key="1">
    <source>
        <dbReference type="ARBA" id="ARBA00022679"/>
    </source>
</evidence>
<dbReference type="NCBIfam" id="TIGR01128">
    <property type="entry name" value="holA"/>
    <property type="match status" value="1"/>
</dbReference>
<comment type="caution">
    <text evidence="6">The sequence shown here is derived from an EMBL/GenBank/DDBJ whole genome shotgun (WGS) entry which is preliminary data.</text>
</comment>
<accession>A0ABR6VFX8</accession>
<protein>
    <submittedName>
        <fullName evidence="6">DNA polymerase III subunit delta</fullName>
    </submittedName>
</protein>
<evidence type="ECO:0000256" key="2">
    <source>
        <dbReference type="ARBA" id="ARBA00022695"/>
    </source>
</evidence>